<accession>A0A0F9NXI1</accession>
<dbReference type="AlphaFoldDB" id="A0A0F9NXI1"/>
<protein>
    <submittedName>
        <fullName evidence="1">Uncharacterized protein</fullName>
    </submittedName>
</protein>
<gene>
    <name evidence="1" type="ORF">LCGC14_1206740</name>
</gene>
<proteinExistence type="predicted"/>
<dbReference type="EMBL" id="LAZR01006243">
    <property type="protein sequence ID" value="KKM93600.1"/>
    <property type="molecule type" value="Genomic_DNA"/>
</dbReference>
<sequence>MDLLFKGTYDNLDNAWAAAASVEHGGGTGAVATTGMFFSGPKGCVIQDLYYIARDLTFTDPAGEVHIGFRYRYSSDGGVSFTTIPTTPIWATADCPNIWDDTANDSGDFTLDVPIKAYAWVGAGTGGLTADHFGETVFPPNVHVIVEVAPVLASALVDMPAADLDTFDVLVYGYLKG</sequence>
<name>A0A0F9NXI1_9ZZZZ</name>
<evidence type="ECO:0000313" key="1">
    <source>
        <dbReference type="EMBL" id="KKM93600.1"/>
    </source>
</evidence>
<reference evidence="1" key="1">
    <citation type="journal article" date="2015" name="Nature">
        <title>Complex archaea that bridge the gap between prokaryotes and eukaryotes.</title>
        <authorList>
            <person name="Spang A."/>
            <person name="Saw J.H."/>
            <person name="Jorgensen S.L."/>
            <person name="Zaremba-Niedzwiedzka K."/>
            <person name="Martijn J."/>
            <person name="Lind A.E."/>
            <person name="van Eijk R."/>
            <person name="Schleper C."/>
            <person name="Guy L."/>
            <person name="Ettema T.J."/>
        </authorList>
    </citation>
    <scope>NUCLEOTIDE SEQUENCE</scope>
</reference>
<organism evidence="1">
    <name type="scientific">marine sediment metagenome</name>
    <dbReference type="NCBI Taxonomy" id="412755"/>
    <lineage>
        <taxon>unclassified sequences</taxon>
        <taxon>metagenomes</taxon>
        <taxon>ecological metagenomes</taxon>
    </lineage>
</organism>
<comment type="caution">
    <text evidence="1">The sequence shown here is derived from an EMBL/GenBank/DDBJ whole genome shotgun (WGS) entry which is preliminary data.</text>
</comment>